<proteinExistence type="predicted"/>
<accession>A0A6A4MYV3</accession>
<feature type="compositionally biased region" description="Gly residues" evidence="1">
    <location>
        <begin position="1"/>
        <end position="13"/>
    </location>
</feature>
<organism evidence="2 3">
    <name type="scientific">Lupinus albus</name>
    <name type="common">White lupine</name>
    <name type="synonym">Lupinus termis</name>
    <dbReference type="NCBI Taxonomy" id="3870"/>
    <lineage>
        <taxon>Eukaryota</taxon>
        <taxon>Viridiplantae</taxon>
        <taxon>Streptophyta</taxon>
        <taxon>Embryophyta</taxon>
        <taxon>Tracheophyta</taxon>
        <taxon>Spermatophyta</taxon>
        <taxon>Magnoliopsida</taxon>
        <taxon>eudicotyledons</taxon>
        <taxon>Gunneridae</taxon>
        <taxon>Pentapetalae</taxon>
        <taxon>rosids</taxon>
        <taxon>fabids</taxon>
        <taxon>Fabales</taxon>
        <taxon>Fabaceae</taxon>
        <taxon>Papilionoideae</taxon>
        <taxon>50 kb inversion clade</taxon>
        <taxon>genistoids sensu lato</taxon>
        <taxon>core genistoids</taxon>
        <taxon>Genisteae</taxon>
        <taxon>Lupinus</taxon>
    </lineage>
</organism>
<dbReference type="EMBL" id="WOCE01000025">
    <property type="protein sequence ID" value="KAE9584935.1"/>
    <property type="molecule type" value="Genomic_DNA"/>
</dbReference>
<feature type="region of interest" description="Disordered" evidence="1">
    <location>
        <begin position="1"/>
        <end position="57"/>
    </location>
</feature>
<sequence length="79" mass="8524">MVVGGGGRGGGEGWEQTDNEETAVGVGLRSPESVLMMGSPDNWDGLNGKKRKEHGSNNCEKKVKFFVRLRSLTKSDSAR</sequence>
<dbReference type="AlphaFoldDB" id="A0A6A4MYV3"/>
<evidence type="ECO:0000313" key="3">
    <source>
        <dbReference type="Proteomes" id="UP000447434"/>
    </source>
</evidence>
<comment type="caution">
    <text evidence="2">The sequence shown here is derived from an EMBL/GenBank/DDBJ whole genome shotgun (WGS) entry which is preliminary data.</text>
</comment>
<evidence type="ECO:0000256" key="1">
    <source>
        <dbReference type="SAM" id="MobiDB-lite"/>
    </source>
</evidence>
<gene>
    <name evidence="2" type="ORF">Lalb_Chr25g0283691</name>
</gene>
<protein>
    <submittedName>
        <fullName evidence="2">Uncharacterized protein</fullName>
    </submittedName>
</protein>
<name>A0A6A4MYV3_LUPAL</name>
<keyword evidence="3" id="KW-1185">Reference proteome</keyword>
<reference evidence="3" key="1">
    <citation type="journal article" date="2020" name="Nat. Commun.">
        <title>Genome sequence of the cluster root forming white lupin.</title>
        <authorList>
            <person name="Hufnagel B."/>
            <person name="Marques A."/>
            <person name="Soriano A."/>
            <person name="Marques L."/>
            <person name="Divol F."/>
            <person name="Doumas P."/>
            <person name="Sallet E."/>
            <person name="Mancinotti D."/>
            <person name="Carrere S."/>
            <person name="Marande W."/>
            <person name="Arribat S."/>
            <person name="Keller J."/>
            <person name="Huneau C."/>
            <person name="Blein T."/>
            <person name="Aime D."/>
            <person name="Laguerre M."/>
            <person name="Taylor J."/>
            <person name="Schubert V."/>
            <person name="Nelson M."/>
            <person name="Geu-Flores F."/>
            <person name="Crespi M."/>
            <person name="Gallardo-Guerrero K."/>
            <person name="Delaux P.-M."/>
            <person name="Salse J."/>
            <person name="Berges H."/>
            <person name="Guyot R."/>
            <person name="Gouzy J."/>
            <person name="Peret B."/>
        </authorList>
    </citation>
    <scope>NUCLEOTIDE SEQUENCE [LARGE SCALE GENOMIC DNA]</scope>
    <source>
        <strain evidence="3">cv. Amiga</strain>
    </source>
</reference>
<dbReference type="OrthoDB" id="10251412at2759"/>
<evidence type="ECO:0000313" key="2">
    <source>
        <dbReference type="EMBL" id="KAE9584935.1"/>
    </source>
</evidence>
<dbReference type="Proteomes" id="UP000447434">
    <property type="component" value="Chromosome 25"/>
</dbReference>